<feature type="compositionally biased region" description="Low complexity" evidence="1">
    <location>
        <begin position="256"/>
        <end position="272"/>
    </location>
</feature>
<sequence>MNVPSSSSSSTSVNIGTGLTNFQFSNLDNHNAPLLNSTDTSSSKFPSFHPPVSPASCSTFNPHSSSNYRPASNYRPSFDYRPSFNNHPSSNFRPSSAYRDGGSPAPNTPTHIHPNGAFHDPFKARSDEHSAQPPPNPSTGSSEAPRTSGKDIDYLENARDFYINVLKDPEGAKSIFVRNGVLPTKRPPKGTVAPKKIPGPFAGPPSLIPTITAPRAAAGGRRHASGSSAVQQPRKTVRFAPYQNPTTATASTTRGNATPSTSTANTHSAATPLQMPRRRNPFELPANMMKCPMCEDKFPPDGALFLAHFNFYHGTYKSGRH</sequence>
<protein>
    <submittedName>
        <fullName evidence="2">Uncharacterized protein</fullName>
    </submittedName>
</protein>
<feature type="compositionally biased region" description="Low complexity" evidence="1">
    <location>
        <begin position="1"/>
        <end position="12"/>
    </location>
</feature>
<organism evidence="2 3">
    <name type="scientific">Gymnopilus junonius</name>
    <name type="common">Spectacular rustgill mushroom</name>
    <name type="synonym">Gymnopilus spectabilis subsp. junonius</name>
    <dbReference type="NCBI Taxonomy" id="109634"/>
    <lineage>
        <taxon>Eukaryota</taxon>
        <taxon>Fungi</taxon>
        <taxon>Dikarya</taxon>
        <taxon>Basidiomycota</taxon>
        <taxon>Agaricomycotina</taxon>
        <taxon>Agaricomycetes</taxon>
        <taxon>Agaricomycetidae</taxon>
        <taxon>Agaricales</taxon>
        <taxon>Agaricineae</taxon>
        <taxon>Hymenogastraceae</taxon>
        <taxon>Gymnopilus</taxon>
    </lineage>
</organism>
<feature type="compositionally biased region" description="Polar residues" evidence="1">
    <location>
        <begin position="243"/>
        <end position="255"/>
    </location>
</feature>
<comment type="caution">
    <text evidence="2">The sequence shown here is derived from an EMBL/GenBank/DDBJ whole genome shotgun (WGS) entry which is preliminary data.</text>
</comment>
<dbReference type="EMBL" id="JADNYJ010000151">
    <property type="protein sequence ID" value="KAF8879204.1"/>
    <property type="molecule type" value="Genomic_DNA"/>
</dbReference>
<feature type="compositionally biased region" description="Basic and acidic residues" evidence="1">
    <location>
        <begin position="120"/>
        <end position="130"/>
    </location>
</feature>
<evidence type="ECO:0000313" key="3">
    <source>
        <dbReference type="Proteomes" id="UP000724874"/>
    </source>
</evidence>
<dbReference type="AlphaFoldDB" id="A0A9P5NAX7"/>
<feature type="region of interest" description="Disordered" evidence="1">
    <location>
        <begin position="219"/>
        <end position="274"/>
    </location>
</feature>
<dbReference type="Proteomes" id="UP000724874">
    <property type="component" value="Unassembled WGS sequence"/>
</dbReference>
<reference evidence="2" key="1">
    <citation type="submission" date="2020-11" db="EMBL/GenBank/DDBJ databases">
        <authorList>
            <consortium name="DOE Joint Genome Institute"/>
            <person name="Ahrendt S."/>
            <person name="Riley R."/>
            <person name="Andreopoulos W."/>
            <person name="LaButti K."/>
            <person name="Pangilinan J."/>
            <person name="Ruiz-duenas F.J."/>
            <person name="Barrasa J.M."/>
            <person name="Sanchez-Garcia M."/>
            <person name="Camarero S."/>
            <person name="Miyauchi S."/>
            <person name="Serrano A."/>
            <person name="Linde D."/>
            <person name="Babiker R."/>
            <person name="Drula E."/>
            <person name="Ayuso-Fernandez I."/>
            <person name="Pacheco R."/>
            <person name="Padilla G."/>
            <person name="Ferreira P."/>
            <person name="Barriuso J."/>
            <person name="Kellner H."/>
            <person name="Castanera R."/>
            <person name="Alfaro M."/>
            <person name="Ramirez L."/>
            <person name="Pisabarro A.G."/>
            <person name="Kuo A."/>
            <person name="Tritt A."/>
            <person name="Lipzen A."/>
            <person name="He G."/>
            <person name="Yan M."/>
            <person name="Ng V."/>
            <person name="Cullen D."/>
            <person name="Martin F."/>
            <person name="Rosso M.-N."/>
            <person name="Henrissat B."/>
            <person name="Hibbett D."/>
            <person name="Martinez A.T."/>
            <person name="Grigoriev I.V."/>
        </authorList>
    </citation>
    <scope>NUCLEOTIDE SEQUENCE</scope>
    <source>
        <strain evidence="2">AH 44721</strain>
    </source>
</reference>
<gene>
    <name evidence="2" type="ORF">CPB84DRAFT_1852160</name>
</gene>
<name>A0A9P5NAX7_GYMJU</name>
<proteinExistence type="predicted"/>
<feature type="region of interest" description="Disordered" evidence="1">
    <location>
        <begin position="186"/>
        <end position="207"/>
    </location>
</feature>
<feature type="compositionally biased region" description="Polar residues" evidence="1">
    <location>
        <begin position="13"/>
        <end position="45"/>
    </location>
</feature>
<feature type="compositionally biased region" description="Polar residues" evidence="1">
    <location>
        <begin position="55"/>
        <end position="70"/>
    </location>
</feature>
<evidence type="ECO:0000313" key="2">
    <source>
        <dbReference type="EMBL" id="KAF8879204.1"/>
    </source>
</evidence>
<keyword evidence="3" id="KW-1185">Reference proteome</keyword>
<evidence type="ECO:0000256" key="1">
    <source>
        <dbReference type="SAM" id="MobiDB-lite"/>
    </source>
</evidence>
<feature type="compositionally biased region" description="Low complexity" evidence="1">
    <location>
        <begin position="219"/>
        <end position="229"/>
    </location>
</feature>
<feature type="region of interest" description="Disordered" evidence="1">
    <location>
        <begin position="1"/>
        <end position="149"/>
    </location>
</feature>
<accession>A0A9P5NAX7</accession>
<feature type="compositionally biased region" description="Polar residues" evidence="1">
    <location>
        <begin position="83"/>
        <end position="94"/>
    </location>
</feature>